<dbReference type="GeneID" id="104996123"/>
<keyword evidence="3" id="KW-1185">Reference proteome</keyword>
<proteinExistence type="predicted"/>
<keyword evidence="1" id="KW-0433">Leucine-rich repeat</keyword>
<protein>
    <submittedName>
        <fullName evidence="4">Melanoma antigen preferentially expressed in tumors-like</fullName>
    </submittedName>
</protein>
<dbReference type="PANTHER" id="PTHR14224:SF19">
    <property type="entry name" value="PRAME FAMILY MEMBER 11-RELATED"/>
    <property type="match status" value="1"/>
</dbReference>
<dbReference type="AlphaFoldDB" id="A0A6P3I1H6"/>
<dbReference type="InterPro" id="IPR032675">
    <property type="entry name" value="LRR_dom_sf"/>
</dbReference>
<accession>A0A6P3I1H6</accession>
<dbReference type="GO" id="GO:0005737">
    <property type="term" value="C:cytoplasm"/>
    <property type="evidence" value="ECO:0007669"/>
    <property type="project" value="TreeGrafter"/>
</dbReference>
<dbReference type="InterPro" id="IPR050694">
    <property type="entry name" value="LRRC14/PRAME"/>
</dbReference>
<organism evidence="3 4">
    <name type="scientific">Bison bison bison</name>
    <name type="common">North American plains bison</name>
    <dbReference type="NCBI Taxonomy" id="43346"/>
    <lineage>
        <taxon>Eukaryota</taxon>
        <taxon>Metazoa</taxon>
        <taxon>Chordata</taxon>
        <taxon>Craniata</taxon>
        <taxon>Vertebrata</taxon>
        <taxon>Euteleostomi</taxon>
        <taxon>Mammalia</taxon>
        <taxon>Eutheria</taxon>
        <taxon>Laurasiatheria</taxon>
        <taxon>Artiodactyla</taxon>
        <taxon>Ruminantia</taxon>
        <taxon>Pecora</taxon>
        <taxon>Bovidae</taxon>
        <taxon>Bovinae</taxon>
        <taxon>Bison</taxon>
    </lineage>
</organism>
<dbReference type="KEGG" id="bbis:104996123"/>
<dbReference type="FunFam" id="3.80.10.10:FF:000435">
    <property type="entry name" value="Uncharacterized protein"/>
    <property type="match status" value="2"/>
</dbReference>
<dbReference type="Gene3D" id="3.80.10.10">
    <property type="entry name" value="Ribonuclease Inhibitor"/>
    <property type="match status" value="2"/>
</dbReference>
<dbReference type="Proteomes" id="UP000515208">
    <property type="component" value="Unplaced"/>
</dbReference>
<dbReference type="PANTHER" id="PTHR14224">
    <property type="entry name" value="SIMILAR TO PREFERENTIALLY EXPRESSED ANTIGEN IN MELANOMA-LIKE 3"/>
    <property type="match status" value="1"/>
</dbReference>
<name>A0A6P3I1H6_BISBB</name>
<evidence type="ECO:0000256" key="1">
    <source>
        <dbReference type="ARBA" id="ARBA00022614"/>
    </source>
</evidence>
<keyword evidence="2" id="KW-0677">Repeat</keyword>
<evidence type="ECO:0000256" key="2">
    <source>
        <dbReference type="ARBA" id="ARBA00022737"/>
    </source>
</evidence>
<sequence>MSLQTRPRLLNLAAVSLLRDEALAITALEYLPIELFPPLFMEAFCGSRSETLKAMVYAWPFVRLPLGGLMQKPHLGTLQAVLDGLDILLAQKNHSKRCKLRVLDLRNTGQDFWKMWSGSSVHVSSSSSVTPMAEVRSRTEQPLAPLEVFIELHFKESIIDDFLIYLIRWVEQRKASIHLCSNKLKIASMSLENIVQVLGIVQLDCIQEVEVSCVWHLSTLAMFAPFLGQMSNIQRLHLSHIHGLAFEEEEEYHHAVQITSQFRRLYHLRDLYLETPSFLEGCLNQMLRCLMTPLDNLAIIHSLLTDSDLTHLSQCPNISQLKSLDLTGDLLTYANAERLSVLLEKVAGTLEKLDLNMCGISDFHLEAILPALSHCFQLKSFSMCGNLLSMAIMEKMLRHTSALPSLNKELYPVPQDRKSLLANEALAISALEYLPIELFPQLFMEAFFGRHRKTLKALVQAWPFVRLPLGGLMQTPHLGTLQTVLDGLNVLLAQKDQPRRCKLQVLDLRNSGQDFWRMWSGSKIHVSSSSSMAPGAVDSLRAEKPLAPFEVFIELHLKERSMDGFLTYLLKWVEERKASIHLCCKKLSILSFPMENIMKVLSMVRLDCIEEVHVNCTWYLPTLAMFAPLLGQISKVQRLLISHIHLPAPKEQDKQHVVKITSQFLRLHHLRDLHLESPFYLEGCLDQMLRCLMTPLDTLTITCCLLTDSDLTHLSQSPKVSQLKGLNLSGVMMTYSSPELLPALLEKVSATLQKLYLEQCGIRDSHLEFLLPALSLCIHLTSFSLRGNFLSMAMMEKMLRHTSGLPSLSGELYTAPQESFSSQGILQPSRLAQCRIELLEILKDLGRPRTIWICFTPCPHCGDNTFCQPEPIIYSNNTLT</sequence>
<evidence type="ECO:0000313" key="3">
    <source>
        <dbReference type="Proteomes" id="UP000515208"/>
    </source>
</evidence>
<dbReference type="SUPFAM" id="SSF52047">
    <property type="entry name" value="RNI-like"/>
    <property type="match status" value="2"/>
</dbReference>
<reference evidence="4" key="1">
    <citation type="submission" date="2025-08" db="UniProtKB">
        <authorList>
            <consortium name="RefSeq"/>
        </authorList>
    </citation>
    <scope>IDENTIFICATION</scope>
    <source>
        <tissue evidence="4">Blood</tissue>
    </source>
</reference>
<evidence type="ECO:0000313" key="4">
    <source>
        <dbReference type="RefSeq" id="XP_010848551.1"/>
    </source>
</evidence>
<dbReference type="RefSeq" id="XP_010848551.1">
    <property type="nucleotide sequence ID" value="XM_010850249.1"/>
</dbReference>
<gene>
    <name evidence="4" type="primary">LOC104996123</name>
</gene>